<dbReference type="EMBL" id="JAGINU010000003">
    <property type="protein sequence ID" value="MBP2371605.1"/>
    <property type="molecule type" value="Genomic_DNA"/>
</dbReference>
<dbReference type="Pfam" id="PF00665">
    <property type="entry name" value="rve"/>
    <property type="match status" value="1"/>
</dbReference>
<accession>A0ABS4W607</accession>
<dbReference type="InterPro" id="IPR001584">
    <property type="entry name" value="Integrase_cat-core"/>
</dbReference>
<dbReference type="Gene3D" id="3.30.420.10">
    <property type="entry name" value="Ribonuclease H-like superfamily/Ribonuclease H"/>
    <property type="match status" value="1"/>
</dbReference>
<dbReference type="InterPro" id="IPR048020">
    <property type="entry name" value="Transpos_IS3"/>
</dbReference>
<dbReference type="SUPFAM" id="SSF53098">
    <property type="entry name" value="Ribonuclease H-like"/>
    <property type="match status" value="1"/>
</dbReference>
<organism evidence="4 5">
    <name type="scientific">Pseudonocardia parietis</name>
    <dbReference type="NCBI Taxonomy" id="570936"/>
    <lineage>
        <taxon>Bacteria</taxon>
        <taxon>Bacillati</taxon>
        <taxon>Actinomycetota</taxon>
        <taxon>Actinomycetes</taxon>
        <taxon>Pseudonocardiales</taxon>
        <taxon>Pseudonocardiaceae</taxon>
        <taxon>Pseudonocardia</taxon>
    </lineage>
</organism>
<name>A0ABS4W607_9PSEU</name>
<dbReference type="InterPro" id="IPR050900">
    <property type="entry name" value="Transposase_IS3/IS150/IS904"/>
</dbReference>
<proteinExistence type="predicted"/>
<dbReference type="PROSITE" id="PS50994">
    <property type="entry name" value="INTEGRASE"/>
    <property type="match status" value="1"/>
</dbReference>
<dbReference type="InterPro" id="IPR036397">
    <property type="entry name" value="RNaseH_sf"/>
</dbReference>
<feature type="region of interest" description="Disordered" evidence="2">
    <location>
        <begin position="287"/>
        <end position="310"/>
    </location>
</feature>
<dbReference type="InterPro" id="IPR012337">
    <property type="entry name" value="RNaseH-like_sf"/>
</dbReference>
<evidence type="ECO:0000256" key="2">
    <source>
        <dbReference type="SAM" id="MobiDB-lite"/>
    </source>
</evidence>
<dbReference type="Proteomes" id="UP001519295">
    <property type="component" value="Unassembled WGS sequence"/>
</dbReference>
<dbReference type="PANTHER" id="PTHR46889">
    <property type="entry name" value="TRANSPOSASE INSF FOR INSERTION SEQUENCE IS3B-RELATED"/>
    <property type="match status" value="1"/>
</dbReference>
<keyword evidence="5" id="KW-1185">Reference proteome</keyword>
<feature type="domain" description="Integrase catalytic" evidence="3">
    <location>
        <begin position="124"/>
        <end position="232"/>
    </location>
</feature>
<dbReference type="NCBIfam" id="NF033516">
    <property type="entry name" value="transpos_IS3"/>
    <property type="match status" value="1"/>
</dbReference>
<protein>
    <submittedName>
        <fullName evidence="4">Transposase InsO family protein</fullName>
    </submittedName>
</protein>
<sequence>MSFIDAHGFPAGLVLRVLGIPASTYYDWRARQTAPSRRELDDAGLLEQIVKVRSVSEFAATYGSPRVWLELRRQGVRVGRKRIERIMREHGLQGAHLRRGWRHGSTRQDPNHTAAPDRVERDFRADVPNRLWVADLTRLVTGEGVLWLASVRDAFANRVVGWATGERATTALVLAALDHALRSRSVCSGELIFHSDKGAQYTALRFTQRLVDAGVAPSTGSTGDSYDCSRGEPVVHAQGRARLLAGHDVRHPCRGRARPAALHRRLVQPPPDPGRARRALTRRVRGRLPSRPARRSQITRTPRNRGNLRGALPAQGEMLLNLGAGRTVRAVILIVAEFRFDGLELANGATGLMLIWLLTPRLAPPPCPLRDLRVVVHQLPEPGISAICLPVGQGWR</sequence>
<reference evidence="4 5" key="1">
    <citation type="submission" date="2021-03" db="EMBL/GenBank/DDBJ databases">
        <title>Sequencing the genomes of 1000 actinobacteria strains.</title>
        <authorList>
            <person name="Klenk H.-P."/>
        </authorList>
    </citation>
    <scope>NUCLEOTIDE SEQUENCE [LARGE SCALE GENOMIC DNA]</scope>
    <source>
        <strain evidence="4 5">DSM 45256</strain>
    </source>
</reference>
<evidence type="ECO:0000256" key="1">
    <source>
        <dbReference type="ARBA" id="ARBA00002286"/>
    </source>
</evidence>
<dbReference type="PANTHER" id="PTHR46889:SF4">
    <property type="entry name" value="TRANSPOSASE INSO FOR INSERTION SEQUENCE ELEMENT IS911B-RELATED"/>
    <property type="match status" value="1"/>
</dbReference>
<evidence type="ECO:0000313" key="5">
    <source>
        <dbReference type="Proteomes" id="UP001519295"/>
    </source>
</evidence>
<dbReference type="Pfam" id="PF13276">
    <property type="entry name" value="HTH_21"/>
    <property type="match status" value="1"/>
</dbReference>
<comment type="function">
    <text evidence="1">Involved in the transposition of the insertion sequence.</text>
</comment>
<evidence type="ECO:0000259" key="3">
    <source>
        <dbReference type="PROSITE" id="PS50994"/>
    </source>
</evidence>
<evidence type="ECO:0000313" key="4">
    <source>
        <dbReference type="EMBL" id="MBP2371605.1"/>
    </source>
</evidence>
<gene>
    <name evidence="4" type="ORF">JOF36_007378</name>
</gene>
<comment type="caution">
    <text evidence="4">The sequence shown here is derived from an EMBL/GenBank/DDBJ whole genome shotgun (WGS) entry which is preliminary data.</text>
</comment>
<dbReference type="InterPro" id="IPR025948">
    <property type="entry name" value="HTH-like_dom"/>
</dbReference>